<organism evidence="2 3">
    <name type="scientific">Dyella soli</name>
    <dbReference type="NCBI Taxonomy" id="522319"/>
    <lineage>
        <taxon>Bacteria</taxon>
        <taxon>Pseudomonadati</taxon>
        <taxon>Pseudomonadota</taxon>
        <taxon>Gammaproteobacteria</taxon>
        <taxon>Lysobacterales</taxon>
        <taxon>Rhodanobacteraceae</taxon>
        <taxon>Dyella</taxon>
    </lineage>
</organism>
<dbReference type="AlphaFoldDB" id="A0A4R0YIM9"/>
<proteinExistence type="predicted"/>
<evidence type="ECO:0000313" key="2">
    <source>
        <dbReference type="EMBL" id="TCI08302.1"/>
    </source>
</evidence>
<protein>
    <submittedName>
        <fullName evidence="2">DUF4166 domain-containing protein</fullName>
    </submittedName>
</protein>
<gene>
    <name evidence="2" type="ORF">EZM97_27080</name>
</gene>
<accession>A0A4R0YIM9</accession>
<dbReference type="InterPro" id="IPR025311">
    <property type="entry name" value="DUF4166"/>
</dbReference>
<reference evidence="2 3" key="1">
    <citation type="submission" date="2019-02" db="EMBL/GenBank/DDBJ databases">
        <title>Dyella amyloliquefaciens sp. nov., isolated from forest soil.</title>
        <authorList>
            <person name="Gao Z.-H."/>
            <person name="Qiu L.-H."/>
        </authorList>
    </citation>
    <scope>NUCLEOTIDE SEQUENCE [LARGE SCALE GENOMIC DNA]</scope>
    <source>
        <strain evidence="2 3">KACC 12747</strain>
    </source>
</reference>
<feature type="domain" description="DUF4166" evidence="1">
    <location>
        <begin position="17"/>
        <end position="173"/>
    </location>
</feature>
<keyword evidence="3" id="KW-1185">Reference proteome</keyword>
<evidence type="ECO:0000259" key="1">
    <source>
        <dbReference type="Pfam" id="PF13761"/>
    </source>
</evidence>
<dbReference type="Pfam" id="PF13761">
    <property type="entry name" value="DUF4166"/>
    <property type="match status" value="1"/>
</dbReference>
<name>A0A4R0YIM9_9GAMM</name>
<sequence length="177" mass="19932">MRLLFPSLLSDADWGHLAPAVQQLHGTPQSLRATGTADVEGSTAWHARLLRRILGLPEPGQDQPITFIIDRQAGSETWTRGFERGQMQSTLMRGPEGLLLERLGPVTLRFRLRCDGDGIDWQLLGARLLGMPLPRFLLGEVYSRSGAKDGRYYFHIDARPPWFGRLIAYRGWLEIAP</sequence>
<dbReference type="RefSeq" id="WP_131151757.1">
    <property type="nucleotide sequence ID" value="NZ_SJTG01000004.1"/>
</dbReference>
<comment type="caution">
    <text evidence="2">The sequence shown here is derived from an EMBL/GenBank/DDBJ whole genome shotgun (WGS) entry which is preliminary data.</text>
</comment>
<evidence type="ECO:0000313" key="3">
    <source>
        <dbReference type="Proteomes" id="UP000291822"/>
    </source>
</evidence>
<dbReference type="EMBL" id="SJTG01000004">
    <property type="protein sequence ID" value="TCI08302.1"/>
    <property type="molecule type" value="Genomic_DNA"/>
</dbReference>
<dbReference type="Proteomes" id="UP000291822">
    <property type="component" value="Unassembled WGS sequence"/>
</dbReference>